<feature type="domain" description="Acyltransferase 3" evidence="4">
    <location>
        <begin position="10"/>
        <end position="327"/>
    </location>
</feature>
<feature type="transmembrane region" description="Helical" evidence="3">
    <location>
        <begin position="188"/>
        <end position="208"/>
    </location>
</feature>
<keyword evidence="3" id="KW-0472">Membrane</keyword>
<dbReference type="KEGG" id="prt:AUC31_01355"/>
<evidence type="ECO:0000313" key="6">
    <source>
        <dbReference type="Proteomes" id="UP000067683"/>
    </source>
</evidence>
<feature type="transmembrane region" description="Helical" evidence="3">
    <location>
        <begin position="132"/>
        <end position="155"/>
    </location>
</feature>
<comment type="subcellular location">
    <subcellularLocation>
        <location evidence="1">Membrane</location>
    </subcellularLocation>
</comment>
<name>A0A0U2Z4A9_9BACL</name>
<dbReference type="Proteomes" id="UP000067683">
    <property type="component" value="Chromosome"/>
</dbReference>
<evidence type="ECO:0000256" key="1">
    <source>
        <dbReference type="ARBA" id="ARBA00004370"/>
    </source>
</evidence>
<evidence type="ECO:0000313" key="5">
    <source>
        <dbReference type="EMBL" id="ALS73980.1"/>
    </source>
</evidence>
<dbReference type="PANTHER" id="PTHR23028:SF131">
    <property type="entry name" value="BLR2367 PROTEIN"/>
    <property type="match status" value="1"/>
</dbReference>
<feature type="transmembrane region" description="Helical" evidence="3">
    <location>
        <begin position="84"/>
        <end position="106"/>
    </location>
</feature>
<feature type="transmembrane region" description="Helical" evidence="3">
    <location>
        <begin position="246"/>
        <end position="264"/>
    </location>
</feature>
<keyword evidence="3" id="KW-0812">Transmembrane</keyword>
<dbReference type="PANTHER" id="PTHR23028">
    <property type="entry name" value="ACETYLTRANSFERASE"/>
    <property type="match status" value="1"/>
</dbReference>
<reference evidence="5" key="1">
    <citation type="submission" date="2016-01" db="EMBL/GenBank/DDBJ databases">
        <title>Complete genome of Planococcus rifietoensis type strain M8.</title>
        <authorList>
            <person name="See-Too W.S."/>
        </authorList>
    </citation>
    <scope>NUCLEOTIDE SEQUENCE [LARGE SCALE GENOMIC DNA]</scope>
    <source>
        <strain evidence="5">M8</strain>
    </source>
</reference>
<evidence type="ECO:0000259" key="4">
    <source>
        <dbReference type="Pfam" id="PF01757"/>
    </source>
</evidence>
<dbReference type="Pfam" id="PF01757">
    <property type="entry name" value="Acyl_transf_3"/>
    <property type="match status" value="1"/>
</dbReference>
<sequence>MRRKLVLIQLSRALVPLLVMLHHLSTTMMDYYGFNIWNLAYLPLTGGVYYFFSLSGFMAYYIYRQKFGKKGQLTDFLINRFIRIYPLYWVVTLVFLILAFLLPWFATGAERDMAVILTSIFLVPNPEWQDPFLIVAWSLEYTIYFYLMFSVLFLSPRWIGKALFTAWGILSLLGVLGIVYIDHFLFDFLFASYNLMFIAGVFCAWLILHANIPVLIGYLFMACGLIGFPVTWVNALNPFMEVSFEMSASISIMLLLIGLGVVDLKKDVNIPNAFHQLGNAAFAIYLVHNVVLDVFSEWMDQAGLHDVLGNVGMSIVLVALMMFFGVLAHFKLELPLHRLFKGWLQKNKMPAVTASETDAATKNT</sequence>
<feature type="transmembrane region" description="Helical" evidence="3">
    <location>
        <begin position="307"/>
        <end position="330"/>
    </location>
</feature>
<dbReference type="GO" id="GO:0016020">
    <property type="term" value="C:membrane"/>
    <property type="evidence" value="ECO:0007669"/>
    <property type="project" value="TreeGrafter"/>
</dbReference>
<dbReference type="OrthoDB" id="290051at2"/>
<dbReference type="GO" id="GO:0000271">
    <property type="term" value="P:polysaccharide biosynthetic process"/>
    <property type="evidence" value="ECO:0007669"/>
    <property type="project" value="TreeGrafter"/>
</dbReference>
<feature type="transmembrane region" description="Helical" evidence="3">
    <location>
        <begin position="215"/>
        <end position="234"/>
    </location>
</feature>
<keyword evidence="6" id="KW-1185">Reference proteome</keyword>
<dbReference type="RefSeq" id="WP_058380688.1">
    <property type="nucleotide sequence ID" value="NZ_CP013659.2"/>
</dbReference>
<organism evidence="5 6">
    <name type="scientific">Planococcus rifietoensis</name>
    <dbReference type="NCBI Taxonomy" id="200991"/>
    <lineage>
        <taxon>Bacteria</taxon>
        <taxon>Bacillati</taxon>
        <taxon>Bacillota</taxon>
        <taxon>Bacilli</taxon>
        <taxon>Bacillales</taxon>
        <taxon>Caryophanaceae</taxon>
        <taxon>Planococcus</taxon>
    </lineage>
</organism>
<feature type="transmembrane region" description="Helical" evidence="3">
    <location>
        <begin position="40"/>
        <end position="63"/>
    </location>
</feature>
<dbReference type="GO" id="GO:0016747">
    <property type="term" value="F:acyltransferase activity, transferring groups other than amino-acyl groups"/>
    <property type="evidence" value="ECO:0007669"/>
    <property type="project" value="InterPro"/>
</dbReference>
<feature type="transmembrane region" description="Helical" evidence="3">
    <location>
        <begin position="162"/>
        <end position="182"/>
    </location>
</feature>
<evidence type="ECO:0000256" key="3">
    <source>
        <dbReference type="SAM" id="Phobius"/>
    </source>
</evidence>
<feature type="transmembrane region" description="Helical" evidence="3">
    <location>
        <begin position="276"/>
        <end position="295"/>
    </location>
</feature>
<gene>
    <name evidence="5" type="ORF">AUC31_01355</name>
</gene>
<comment type="similarity">
    <text evidence="2">Belongs to the acyltransferase 3 family.</text>
</comment>
<dbReference type="InterPro" id="IPR050879">
    <property type="entry name" value="Acyltransferase_3"/>
</dbReference>
<dbReference type="AlphaFoldDB" id="A0A0U2Z4A9"/>
<keyword evidence="3" id="KW-1133">Transmembrane helix</keyword>
<dbReference type="InterPro" id="IPR002656">
    <property type="entry name" value="Acyl_transf_3_dom"/>
</dbReference>
<dbReference type="EMBL" id="CP013659">
    <property type="protein sequence ID" value="ALS73980.1"/>
    <property type="molecule type" value="Genomic_DNA"/>
</dbReference>
<feature type="transmembrane region" description="Helical" evidence="3">
    <location>
        <begin position="12"/>
        <end position="34"/>
    </location>
</feature>
<accession>A0A0U2Z4A9</accession>
<evidence type="ECO:0000256" key="2">
    <source>
        <dbReference type="ARBA" id="ARBA00007400"/>
    </source>
</evidence>
<proteinExistence type="inferred from homology"/>
<protein>
    <recommendedName>
        <fullName evidence="4">Acyltransferase 3 domain-containing protein</fullName>
    </recommendedName>
</protein>